<protein>
    <submittedName>
        <fullName evidence="1">Uncharacterized protein</fullName>
    </submittedName>
</protein>
<gene>
    <name evidence="1" type="ORF">MANES_17G008300</name>
</gene>
<evidence type="ECO:0000313" key="1">
    <source>
        <dbReference type="EMBL" id="OAY24349.1"/>
    </source>
</evidence>
<dbReference type="AlphaFoldDB" id="A0A2C9U411"/>
<reference evidence="1" key="1">
    <citation type="submission" date="2016-02" db="EMBL/GenBank/DDBJ databases">
        <title>WGS assembly of Manihot esculenta.</title>
        <authorList>
            <person name="Bredeson J.V."/>
            <person name="Prochnik S.E."/>
            <person name="Lyons J.B."/>
            <person name="Schmutz J."/>
            <person name="Grimwood J."/>
            <person name="Vrebalov J."/>
            <person name="Bart R.S."/>
            <person name="Amuge T."/>
            <person name="Ferguson M.E."/>
            <person name="Green R."/>
            <person name="Putnam N."/>
            <person name="Stites J."/>
            <person name="Rounsley S."/>
            <person name="Rokhsar D.S."/>
        </authorList>
    </citation>
    <scope>NUCLEOTIDE SEQUENCE [LARGE SCALE GENOMIC DNA]</scope>
    <source>
        <tissue evidence="1">Leaf</tissue>
    </source>
</reference>
<organism evidence="1">
    <name type="scientific">Manihot esculenta</name>
    <name type="common">Cassava</name>
    <name type="synonym">Jatropha manihot</name>
    <dbReference type="NCBI Taxonomy" id="3983"/>
    <lineage>
        <taxon>Eukaryota</taxon>
        <taxon>Viridiplantae</taxon>
        <taxon>Streptophyta</taxon>
        <taxon>Embryophyta</taxon>
        <taxon>Tracheophyta</taxon>
        <taxon>Spermatophyta</taxon>
        <taxon>Magnoliopsida</taxon>
        <taxon>eudicotyledons</taxon>
        <taxon>Gunneridae</taxon>
        <taxon>Pentapetalae</taxon>
        <taxon>rosids</taxon>
        <taxon>fabids</taxon>
        <taxon>Malpighiales</taxon>
        <taxon>Euphorbiaceae</taxon>
        <taxon>Crotonoideae</taxon>
        <taxon>Manihoteae</taxon>
        <taxon>Manihot</taxon>
    </lineage>
</organism>
<proteinExistence type="predicted"/>
<sequence>MNKSFMLKLAWGVVNGNQDLWAQVLRCNITLECLGWLVGNGESINFWNDNWLSNGSDRFFGNHMQVEEWILSNIQNKTVLENGVSWYILFGVLYWKFCLEGTRLSLKECSSELLGLSFELKRVRQNSCMSYQWYPTTPHITWILSILSNGGRWIPFFEG</sequence>
<accession>A0A2C9U411</accession>
<dbReference type="EMBL" id="CM004403">
    <property type="protein sequence ID" value="OAY24349.1"/>
    <property type="molecule type" value="Genomic_DNA"/>
</dbReference>
<name>A0A2C9U411_MANES</name>